<dbReference type="EC" id="5.4.99.12" evidence="4"/>
<evidence type="ECO:0000313" key="10">
    <source>
        <dbReference type="Proteomes" id="UP000193009"/>
    </source>
</evidence>
<keyword evidence="3 4" id="KW-0413">Isomerase</keyword>
<protein>
    <recommendedName>
        <fullName evidence="4">tRNA pseudouridine synthase A</fullName>
        <ecNumber evidence="4">5.4.99.12</ecNumber>
    </recommendedName>
    <alternativeName>
        <fullName evidence="4">tRNA pseudouridine(38-40) synthase</fullName>
    </alternativeName>
    <alternativeName>
        <fullName evidence="4">tRNA pseudouridylate synthase I</fullName>
    </alternativeName>
    <alternativeName>
        <fullName evidence="4">tRNA-uridine isomerase I</fullName>
    </alternativeName>
</protein>
<dbReference type="InterPro" id="IPR020097">
    <property type="entry name" value="PsdUridine_synth_TruA_a/b_dom"/>
</dbReference>
<evidence type="ECO:0000256" key="5">
    <source>
        <dbReference type="PIRSR" id="PIRSR001430-1"/>
    </source>
</evidence>
<dbReference type="InterPro" id="IPR020094">
    <property type="entry name" value="TruA/RsuA/RluB/E/F_N"/>
</dbReference>
<dbReference type="PANTHER" id="PTHR11142">
    <property type="entry name" value="PSEUDOURIDYLATE SYNTHASE"/>
    <property type="match status" value="1"/>
</dbReference>
<accession>A0A1X1FDN0</accession>
<dbReference type="AlphaFoldDB" id="A0A1X1FDN0"/>
<keyword evidence="2 4" id="KW-0819">tRNA processing</keyword>
<evidence type="ECO:0000256" key="1">
    <source>
        <dbReference type="ARBA" id="ARBA00009375"/>
    </source>
</evidence>
<dbReference type="STRING" id="152331.FAM21731_01734"/>
<comment type="caution">
    <text evidence="4">Lacks conserved residue(s) required for the propagation of feature annotation.</text>
</comment>
<evidence type="ECO:0000256" key="7">
    <source>
        <dbReference type="RuleBase" id="RU003792"/>
    </source>
</evidence>
<feature type="active site" description="Nucleophile" evidence="4 5">
    <location>
        <position position="74"/>
    </location>
</feature>
<dbReference type="InterPro" id="IPR020095">
    <property type="entry name" value="PsdUridine_synth_TruA_C"/>
</dbReference>
<dbReference type="SUPFAM" id="SSF55120">
    <property type="entry name" value="Pseudouridine synthase"/>
    <property type="match status" value="1"/>
</dbReference>
<comment type="similarity">
    <text evidence="1 4 7">Belongs to the tRNA pseudouridine synthase TruA family.</text>
</comment>
<dbReference type="Proteomes" id="UP000193009">
    <property type="component" value="Unassembled WGS sequence"/>
</dbReference>
<dbReference type="InterPro" id="IPR001406">
    <property type="entry name" value="PsdUridine_synth_TruA"/>
</dbReference>
<dbReference type="CDD" id="cd02570">
    <property type="entry name" value="PseudoU_synth_EcTruA"/>
    <property type="match status" value="1"/>
</dbReference>
<dbReference type="GO" id="GO:0031119">
    <property type="term" value="P:tRNA pseudouridine synthesis"/>
    <property type="evidence" value="ECO:0007669"/>
    <property type="project" value="UniProtKB-UniRule"/>
</dbReference>
<dbReference type="GO" id="GO:0160147">
    <property type="term" value="F:tRNA pseudouridine(38-40) synthase activity"/>
    <property type="evidence" value="ECO:0007669"/>
    <property type="project" value="UniProtKB-EC"/>
</dbReference>
<comment type="subunit">
    <text evidence="4">Homodimer.</text>
</comment>
<gene>
    <name evidence="4" type="primary">truA</name>
    <name evidence="9" type="ORF">FAM23169_01673</name>
</gene>
<name>A0A1X1FDN0_9LACO</name>
<reference evidence="9 10" key="1">
    <citation type="journal article" date="2017" name="Front. Microbiol.">
        <title>The Histidine Decarboxylase Gene Cluster of Lactobacillus parabuchneri Was Gained by Horizontal Gene Transfer and Is Mobile within the Species.</title>
        <authorList>
            <person name="Wuthrich D."/>
            <person name="Berthoud H."/>
            <person name="Wechsler D."/>
            <person name="Eugster E."/>
            <person name="Irmler S."/>
            <person name="Bruggmann R."/>
        </authorList>
    </citation>
    <scope>NUCLEOTIDE SEQUENCE [LARGE SCALE GENOMIC DNA]</scope>
    <source>
        <strain evidence="9 10">FAM23169</strain>
    </source>
</reference>
<feature type="binding site" evidence="4 6">
    <location>
        <position position="132"/>
    </location>
    <ligand>
        <name>substrate</name>
    </ligand>
</feature>
<feature type="domain" description="Pseudouridine synthase I TruA alpha/beta" evidence="8">
    <location>
        <begin position="165"/>
        <end position="269"/>
    </location>
</feature>
<dbReference type="PANTHER" id="PTHR11142:SF0">
    <property type="entry name" value="TRNA PSEUDOURIDINE SYNTHASE-LIKE 1"/>
    <property type="match status" value="1"/>
</dbReference>
<evidence type="ECO:0000313" key="9">
    <source>
        <dbReference type="EMBL" id="ORN27639.1"/>
    </source>
</evidence>
<dbReference type="Pfam" id="PF01416">
    <property type="entry name" value="PseudoU_synth_1"/>
    <property type="match status" value="2"/>
</dbReference>
<organism evidence="9 10">
    <name type="scientific">Lentilactobacillus parabuchneri</name>
    <dbReference type="NCBI Taxonomy" id="152331"/>
    <lineage>
        <taxon>Bacteria</taxon>
        <taxon>Bacillati</taxon>
        <taxon>Bacillota</taxon>
        <taxon>Bacilli</taxon>
        <taxon>Lactobacillales</taxon>
        <taxon>Lactobacillaceae</taxon>
        <taxon>Lentilactobacillus</taxon>
    </lineage>
</organism>
<comment type="caution">
    <text evidence="9">The sequence shown here is derived from an EMBL/GenBank/DDBJ whole genome shotgun (WGS) entry which is preliminary data.</text>
</comment>
<evidence type="ECO:0000259" key="8">
    <source>
        <dbReference type="Pfam" id="PF01416"/>
    </source>
</evidence>
<dbReference type="FunFam" id="3.30.70.580:FF:000001">
    <property type="entry name" value="tRNA pseudouridine synthase A"/>
    <property type="match status" value="1"/>
</dbReference>
<evidence type="ECO:0000256" key="3">
    <source>
        <dbReference type="ARBA" id="ARBA00023235"/>
    </source>
</evidence>
<dbReference type="EMBL" id="MSBD01000041">
    <property type="protein sequence ID" value="ORN27639.1"/>
    <property type="molecule type" value="Genomic_DNA"/>
</dbReference>
<dbReference type="PIRSF" id="PIRSF001430">
    <property type="entry name" value="tRNA_psdUrid_synth"/>
    <property type="match status" value="1"/>
</dbReference>
<dbReference type="NCBIfam" id="TIGR00071">
    <property type="entry name" value="hisT_truA"/>
    <property type="match status" value="1"/>
</dbReference>
<evidence type="ECO:0000256" key="6">
    <source>
        <dbReference type="PIRSR" id="PIRSR001430-2"/>
    </source>
</evidence>
<dbReference type="HAMAP" id="MF_00171">
    <property type="entry name" value="TruA"/>
    <property type="match status" value="1"/>
</dbReference>
<evidence type="ECO:0000256" key="2">
    <source>
        <dbReference type="ARBA" id="ARBA00022694"/>
    </source>
</evidence>
<comment type="catalytic activity">
    <reaction evidence="4 7">
        <text>uridine(38/39/40) in tRNA = pseudouridine(38/39/40) in tRNA</text>
        <dbReference type="Rhea" id="RHEA:22376"/>
        <dbReference type="Rhea" id="RHEA-COMP:10085"/>
        <dbReference type="Rhea" id="RHEA-COMP:10087"/>
        <dbReference type="ChEBI" id="CHEBI:65314"/>
        <dbReference type="ChEBI" id="CHEBI:65315"/>
        <dbReference type="EC" id="5.4.99.12"/>
    </reaction>
</comment>
<dbReference type="Gene3D" id="3.30.70.660">
    <property type="entry name" value="Pseudouridine synthase I, catalytic domain, C-terminal subdomain"/>
    <property type="match status" value="1"/>
</dbReference>
<dbReference type="Gene3D" id="3.30.70.580">
    <property type="entry name" value="Pseudouridine synthase I, catalytic domain, N-terminal subdomain"/>
    <property type="match status" value="1"/>
</dbReference>
<feature type="domain" description="Pseudouridine synthase I TruA alpha/beta" evidence="8">
    <location>
        <begin position="28"/>
        <end position="126"/>
    </location>
</feature>
<dbReference type="KEGG" id="lpar:FAM21731_01734"/>
<comment type="function">
    <text evidence="4">Formation of pseudouridine at positions 38, 39 and 40 in the anticodon stem and loop of transfer RNAs.</text>
</comment>
<dbReference type="GO" id="GO:0003723">
    <property type="term" value="F:RNA binding"/>
    <property type="evidence" value="ECO:0007669"/>
    <property type="project" value="InterPro"/>
</dbReference>
<evidence type="ECO:0000256" key="4">
    <source>
        <dbReference type="HAMAP-Rule" id="MF_00171"/>
    </source>
</evidence>
<sequence>MSFYSLAWLYYSLEKIEVITIRYKVTLAYDGTLFSGFERQPNRRTIEGVLTQKVNIMAKNPEPPIVVYGSGRTDAGVHALGQVVHFDFPFDLPSEAIYRGLNSLLPLDMEIKKAERVSDHFHARYDVSGKRYVYRLDLGEFKDPFKRNYTGNWRFPIDIDKVQAAMADFVGEHDFTSFVASGSTARSNYRTIYEAKASLDKDANEIRMEFYGNGFLYNMVRIMVGVVVEIGSGMRPEHDILRLYAVKDRDQARRTMPASGLYLKRVYYEGEDPDHPTKLPKRQR</sequence>
<proteinExistence type="inferred from homology"/>
<dbReference type="InterPro" id="IPR020103">
    <property type="entry name" value="PsdUridine_synth_cat_dom_sf"/>
</dbReference>
<keyword evidence="10" id="KW-1185">Reference proteome</keyword>